<comment type="caution">
    <text evidence="2">The sequence shown here is derived from an EMBL/GenBank/DDBJ whole genome shotgun (WGS) entry which is preliminary data.</text>
</comment>
<reference evidence="2 3" key="1">
    <citation type="submission" date="2018-12" db="EMBL/GenBank/DDBJ databases">
        <title>The complete genome of the methanogenic archaea of the candidate phylum Verstraetearchaeota, obtained from the metagenome of underground thermal water.</title>
        <authorList>
            <person name="Kadnikov V.V."/>
            <person name="Mardanov A.V."/>
            <person name="Beletsky A.V."/>
            <person name="Karnachuk O.V."/>
            <person name="Ravin N.V."/>
        </authorList>
    </citation>
    <scope>NUCLEOTIDE SEQUENCE [LARGE SCALE GENOMIC DNA]</scope>
    <source>
        <strain evidence="2">Ch88</strain>
    </source>
</reference>
<organism evidence="2 3">
    <name type="scientific">Methanosuratincola subterraneus</name>
    <dbReference type="NCBI Taxonomy" id="2593994"/>
    <lineage>
        <taxon>Archaea</taxon>
        <taxon>Thermoproteota</taxon>
        <taxon>Methanosuratincolia</taxon>
        <taxon>Candidatus Methanomethylicales</taxon>
        <taxon>Candidatus Methanomethylicaceae</taxon>
        <taxon>Candidatus Methanosuratincola (ex Vanwonterghem et al. 2016)</taxon>
    </lineage>
</organism>
<dbReference type="InterPro" id="IPR019887">
    <property type="entry name" value="Tscrpt_reg_AsnC/Lrp_C"/>
</dbReference>
<feature type="domain" description="Transcription regulator AsnC/Lrp ligand binding" evidence="1">
    <location>
        <begin position="5"/>
        <end position="76"/>
    </location>
</feature>
<name>A0A444L555_METS7</name>
<dbReference type="AlphaFoldDB" id="A0A444L555"/>
<evidence type="ECO:0000313" key="2">
    <source>
        <dbReference type="EMBL" id="RWX72714.1"/>
    </source>
</evidence>
<dbReference type="SUPFAM" id="SSF54909">
    <property type="entry name" value="Dimeric alpha+beta barrel"/>
    <property type="match status" value="1"/>
</dbReference>
<accession>A0A444L555</accession>
<dbReference type="InterPro" id="IPR011008">
    <property type="entry name" value="Dimeric_a/b-barrel"/>
</dbReference>
<sequence length="78" mass="8899">MIAFIMINTSAGAEEEVFNQLYKMEGVLEAHLVYGVYDILVKAEIEETKDKEKEDVVGRIRQIKKVQSTMTLVVLKSH</sequence>
<protein>
    <recommendedName>
        <fullName evidence="1">Transcription regulator AsnC/Lrp ligand binding domain-containing protein</fullName>
    </recommendedName>
</protein>
<gene>
    <name evidence="2" type="ORF">Metus_1573</name>
</gene>
<dbReference type="Proteomes" id="UP000288215">
    <property type="component" value="Unassembled WGS sequence"/>
</dbReference>
<proteinExistence type="predicted"/>
<dbReference type="Gene3D" id="3.30.70.920">
    <property type="match status" value="1"/>
</dbReference>
<evidence type="ECO:0000259" key="1">
    <source>
        <dbReference type="Pfam" id="PF01037"/>
    </source>
</evidence>
<evidence type="ECO:0000313" key="3">
    <source>
        <dbReference type="Proteomes" id="UP000288215"/>
    </source>
</evidence>
<dbReference type="Pfam" id="PF01037">
    <property type="entry name" value="AsnC_trans_reg"/>
    <property type="match status" value="1"/>
</dbReference>
<dbReference type="EMBL" id="RXGA01000004">
    <property type="protein sequence ID" value="RWX72714.1"/>
    <property type="molecule type" value="Genomic_DNA"/>
</dbReference>